<keyword evidence="4 9" id="KW-0552">Olfaction</keyword>
<comment type="subcellular location">
    <subcellularLocation>
        <location evidence="9">Cell membrane</location>
        <topology evidence="9">Multi-pass membrane protein</topology>
    </subcellularLocation>
    <subcellularLocation>
        <location evidence="1">Membrane</location>
        <topology evidence="1">Multi-pass membrane protein</topology>
    </subcellularLocation>
</comment>
<dbReference type="GO" id="GO:0005549">
    <property type="term" value="F:odorant binding"/>
    <property type="evidence" value="ECO:0007669"/>
    <property type="project" value="InterPro"/>
</dbReference>
<dbReference type="GO" id="GO:0007165">
    <property type="term" value="P:signal transduction"/>
    <property type="evidence" value="ECO:0007669"/>
    <property type="project" value="UniProtKB-KW"/>
</dbReference>
<evidence type="ECO:0000256" key="4">
    <source>
        <dbReference type="ARBA" id="ARBA00022725"/>
    </source>
</evidence>
<protein>
    <recommendedName>
        <fullName evidence="9">Odorant receptor</fullName>
    </recommendedName>
</protein>
<name>A0A8F4N130_EUCSC</name>
<comment type="similarity">
    <text evidence="9">Belongs to the insect chemoreceptor superfamily. Heteromeric odorant receptor channel (TC 1.A.69) family.</text>
</comment>
<dbReference type="InterPro" id="IPR004117">
    <property type="entry name" value="7tm6_olfct_rcpt"/>
</dbReference>
<keyword evidence="6 9" id="KW-0472">Membrane</keyword>
<evidence type="ECO:0000256" key="2">
    <source>
        <dbReference type="ARBA" id="ARBA00022606"/>
    </source>
</evidence>
<evidence type="ECO:0000256" key="8">
    <source>
        <dbReference type="ARBA" id="ARBA00023224"/>
    </source>
</evidence>
<proteinExistence type="evidence at transcript level"/>
<keyword evidence="7 9" id="KW-0675">Receptor</keyword>
<evidence type="ECO:0000256" key="9">
    <source>
        <dbReference type="RuleBase" id="RU351113"/>
    </source>
</evidence>
<accession>A0A8F4N130</accession>
<dbReference type="GO" id="GO:0005886">
    <property type="term" value="C:plasma membrane"/>
    <property type="evidence" value="ECO:0007669"/>
    <property type="project" value="UniProtKB-SubCell"/>
</dbReference>
<reference evidence="10" key="1">
    <citation type="submission" date="2020-12" db="EMBL/GenBank/DDBJ databases">
        <authorList>
            <person name="Wen X."/>
        </authorList>
    </citation>
    <scope>NUCLEOTIDE SEQUENCE</scope>
</reference>
<organism evidence="10">
    <name type="scientific">Eucryptorrhynchus scrobiculatus</name>
    <name type="common">Snout weevil</name>
    <name type="synonym">Eucryptorrhynchus chinensis</name>
    <dbReference type="NCBI Taxonomy" id="1552824"/>
    <lineage>
        <taxon>Eukaryota</taxon>
        <taxon>Metazoa</taxon>
        <taxon>Ecdysozoa</taxon>
        <taxon>Arthropoda</taxon>
        <taxon>Hexapoda</taxon>
        <taxon>Insecta</taxon>
        <taxon>Pterygota</taxon>
        <taxon>Neoptera</taxon>
        <taxon>Endopterygota</taxon>
        <taxon>Coleoptera</taxon>
        <taxon>Polyphaga</taxon>
        <taxon>Cucujiformia</taxon>
        <taxon>Curculionidae</taxon>
        <taxon>Cryptorhynchinae</taxon>
        <taxon>Eucryptorrhynchus</taxon>
    </lineage>
</organism>
<evidence type="ECO:0000256" key="5">
    <source>
        <dbReference type="ARBA" id="ARBA00022989"/>
    </source>
</evidence>
<keyword evidence="2 9" id="KW-0716">Sensory transduction</keyword>
<feature type="transmembrane region" description="Helical" evidence="9">
    <location>
        <begin position="177"/>
        <end position="197"/>
    </location>
</feature>
<dbReference type="AlphaFoldDB" id="A0A8F4N130"/>
<dbReference type="PANTHER" id="PTHR21137">
    <property type="entry name" value="ODORANT RECEPTOR"/>
    <property type="match status" value="1"/>
</dbReference>
<comment type="caution">
    <text evidence="9">Lacks conserved residue(s) required for the propagation of feature annotation.</text>
</comment>
<feature type="transmembrane region" description="Helical" evidence="9">
    <location>
        <begin position="286"/>
        <end position="305"/>
    </location>
</feature>
<keyword evidence="3 9" id="KW-0812">Transmembrane</keyword>
<evidence type="ECO:0000256" key="7">
    <source>
        <dbReference type="ARBA" id="ARBA00023170"/>
    </source>
</evidence>
<evidence type="ECO:0000313" key="10">
    <source>
        <dbReference type="EMBL" id="QXE93190.1"/>
    </source>
</evidence>
<dbReference type="Pfam" id="PF02949">
    <property type="entry name" value="7tm_6"/>
    <property type="match status" value="1"/>
</dbReference>
<dbReference type="GO" id="GO:0004984">
    <property type="term" value="F:olfactory receptor activity"/>
    <property type="evidence" value="ECO:0007669"/>
    <property type="project" value="InterPro"/>
</dbReference>
<evidence type="ECO:0000256" key="3">
    <source>
        <dbReference type="ARBA" id="ARBA00022692"/>
    </source>
</evidence>
<dbReference type="PANTHER" id="PTHR21137:SF40">
    <property type="entry name" value="ODORANT RECEPTOR 56A"/>
    <property type="match status" value="1"/>
</dbReference>
<sequence>MTISLYKIAKNFMIPAGLWKKPISKNLRVLKMYEVYRVLSQLNYVIYNLSMLIRLIEMLGDVRVDQMYSDIALTILIFEINLKVRIYLRNKIPEMFFTVMDREKEILESGNEEIISIYKKQVDYYKFATFCQCFCSGTTIITYVILNLYMKYGLHSLPNGNFMYQLWFPFDKEVHDTIVVLYNIFIGGCGFIFNCSIQTPLQTLMVFSTSQLKILQFKLRNCFERECSVQYVKELIKEHQFLIEFVTNFNKGVRYVVLFDFILESLNGAGALLEVMRVKEPIQIPFSLMYVILLLSNLIMLAWSANELLIQSANVANAIYESNWMDQTEEIKKLLFIVLMRSQKPLSIDVGPFRTLDNGAAVLTMKGSYTYAQVMTHKAS</sequence>
<keyword evidence="8 9" id="KW-0807">Transducer</keyword>
<keyword evidence="5 9" id="KW-1133">Transmembrane helix</keyword>
<feature type="transmembrane region" description="Helical" evidence="9">
    <location>
        <begin position="127"/>
        <end position="150"/>
    </location>
</feature>
<dbReference type="EMBL" id="MW419325">
    <property type="protein sequence ID" value="QXE93190.1"/>
    <property type="molecule type" value="mRNA"/>
</dbReference>
<evidence type="ECO:0000256" key="1">
    <source>
        <dbReference type="ARBA" id="ARBA00004141"/>
    </source>
</evidence>
<evidence type="ECO:0000256" key="6">
    <source>
        <dbReference type="ARBA" id="ARBA00023136"/>
    </source>
</evidence>